<evidence type="ECO:0000313" key="3">
    <source>
        <dbReference type="EMBL" id="KAF5770829.1"/>
    </source>
</evidence>
<name>A0A9K3HA40_HELAN</name>
<comment type="similarity">
    <text evidence="1">Belongs to the major facilitator superfamily. Phosphate:H(+) symporter (TC 2.A.1.9) family.</text>
</comment>
<dbReference type="Proteomes" id="UP000215914">
    <property type="component" value="Unassembled WGS sequence"/>
</dbReference>
<dbReference type="Gene3D" id="1.20.1250.20">
    <property type="entry name" value="MFS general substrate transporter like domains"/>
    <property type="match status" value="1"/>
</dbReference>
<keyword evidence="2" id="KW-1133">Transmembrane helix</keyword>
<keyword evidence="2" id="KW-0472">Membrane</keyword>
<reference evidence="3" key="2">
    <citation type="submission" date="2020-06" db="EMBL/GenBank/DDBJ databases">
        <title>Helianthus annuus Genome sequencing and assembly Release 2.</title>
        <authorList>
            <person name="Gouzy J."/>
            <person name="Langlade N."/>
            <person name="Munos S."/>
        </authorList>
    </citation>
    <scope>NUCLEOTIDE SEQUENCE</scope>
    <source>
        <tissue evidence="3">Leaves</tissue>
    </source>
</reference>
<keyword evidence="2" id="KW-0812">Transmembrane</keyword>
<organism evidence="3 4">
    <name type="scientific">Helianthus annuus</name>
    <name type="common">Common sunflower</name>
    <dbReference type="NCBI Taxonomy" id="4232"/>
    <lineage>
        <taxon>Eukaryota</taxon>
        <taxon>Viridiplantae</taxon>
        <taxon>Streptophyta</taxon>
        <taxon>Embryophyta</taxon>
        <taxon>Tracheophyta</taxon>
        <taxon>Spermatophyta</taxon>
        <taxon>Magnoliopsida</taxon>
        <taxon>eudicotyledons</taxon>
        <taxon>Gunneridae</taxon>
        <taxon>Pentapetalae</taxon>
        <taxon>asterids</taxon>
        <taxon>campanulids</taxon>
        <taxon>Asterales</taxon>
        <taxon>Asteraceae</taxon>
        <taxon>Asteroideae</taxon>
        <taxon>Heliantheae alliance</taxon>
        <taxon>Heliantheae</taxon>
        <taxon>Helianthus</taxon>
    </lineage>
</organism>
<dbReference type="AlphaFoldDB" id="A0A9K3HA40"/>
<evidence type="ECO:0000313" key="4">
    <source>
        <dbReference type="Proteomes" id="UP000215914"/>
    </source>
</evidence>
<feature type="transmembrane region" description="Helical" evidence="2">
    <location>
        <begin position="67"/>
        <end position="84"/>
    </location>
</feature>
<accession>A0A9K3HA40</accession>
<reference evidence="3" key="1">
    <citation type="journal article" date="2017" name="Nature">
        <title>The sunflower genome provides insights into oil metabolism, flowering and Asterid evolution.</title>
        <authorList>
            <person name="Badouin H."/>
            <person name="Gouzy J."/>
            <person name="Grassa C.J."/>
            <person name="Murat F."/>
            <person name="Staton S.E."/>
            <person name="Cottret L."/>
            <person name="Lelandais-Briere C."/>
            <person name="Owens G.L."/>
            <person name="Carrere S."/>
            <person name="Mayjonade B."/>
            <person name="Legrand L."/>
            <person name="Gill N."/>
            <person name="Kane N.C."/>
            <person name="Bowers J.E."/>
            <person name="Hubner S."/>
            <person name="Bellec A."/>
            <person name="Berard A."/>
            <person name="Berges H."/>
            <person name="Blanchet N."/>
            <person name="Boniface M.C."/>
            <person name="Brunel D."/>
            <person name="Catrice O."/>
            <person name="Chaidir N."/>
            <person name="Claudel C."/>
            <person name="Donnadieu C."/>
            <person name="Faraut T."/>
            <person name="Fievet G."/>
            <person name="Helmstetter N."/>
            <person name="King M."/>
            <person name="Knapp S.J."/>
            <person name="Lai Z."/>
            <person name="Le Paslier M.C."/>
            <person name="Lippi Y."/>
            <person name="Lorenzon L."/>
            <person name="Mandel J.R."/>
            <person name="Marage G."/>
            <person name="Marchand G."/>
            <person name="Marquand E."/>
            <person name="Bret-Mestries E."/>
            <person name="Morien E."/>
            <person name="Nambeesan S."/>
            <person name="Nguyen T."/>
            <person name="Pegot-Espagnet P."/>
            <person name="Pouilly N."/>
            <person name="Raftis F."/>
            <person name="Sallet E."/>
            <person name="Schiex T."/>
            <person name="Thomas J."/>
            <person name="Vandecasteele C."/>
            <person name="Vares D."/>
            <person name="Vear F."/>
            <person name="Vautrin S."/>
            <person name="Crespi M."/>
            <person name="Mangin B."/>
            <person name="Burke J.M."/>
            <person name="Salse J."/>
            <person name="Munos S."/>
            <person name="Vincourt P."/>
            <person name="Rieseberg L.H."/>
            <person name="Langlade N.B."/>
        </authorList>
    </citation>
    <scope>NUCLEOTIDE SEQUENCE</scope>
    <source>
        <tissue evidence="3">Leaves</tissue>
    </source>
</reference>
<gene>
    <name evidence="3" type="ORF">HanXRQr2_Chr14g0663761</name>
</gene>
<dbReference type="Gramene" id="mRNA:HanXRQr2_Chr14g0663761">
    <property type="protein sequence ID" value="CDS:HanXRQr2_Chr14g0663761.1"/>
    <property type="gene ID" value="HanXRQr2_Chr14g0663761"/>
</dbReference>
<sequence length="86" mass="9340">MNQVFYDAHAGSMFTLTMAAGGWIGNLIVYLITKYNVKSIDATQVFNVVVGCMSVFPIVGAVLSDSFYGSFAVITVFSFVSLLVQR</sequence>
<dbReference type="InterPro" id="IPR036259">
    <property type="entry name" value="MFS_trans_sf"/>
</dbReference>
<evidence type="ECO:0000256" key="1">
    <source>
        <dbReference type="ARBA" id="ARBA00044504"/>
    </source>
</evidence>
<evidence type="ECO:0000256" key="2">
    <source>
        <dbReference type="SAM" id="Phobius"/>
    </source>
</evidence>
<comment type="caution">
    <text evidence="3">The sequence shown here is derived from an EMBL/GenBank/DDBJ whole genome shotgun (WGS) entry which is preliminary data.</text>
</comment>
<feature type="transmembrane region" description="Helical" evidence="2">
    <location>
        <begin position="12"/>
        <end position="33"/>
    </location>
</feature>
<keyword evidence="4" id="KW-1185">Reference proteome</keyword>
<dbReference type="EMBL" id="MNCJ02000329">
    <property type="protein sequence ID" value="KAF5770829.1"/>
    <property type="molecule type" value="Genomic_DNA"/>
</dbReference>
<protein>
    <submittedName>
        <fullName evidence="3">Nitrate-transporting ATPase</fullName>
    </submittedName>
</protein>
<feature type="transmembrane region" description="Helical" evidence="2">
    <location>
        <begin position="45"/>
        <end position="61"/>
    </location>
</feature>
<proteinExistence type="inferred from homology"/>